<reference evidence="2 3" key="1">
    <citation type="submission" date="2015-04" db="EMBL/GenBank/DDBJ databases">
        <title>Lasius niger genome sequencing.</title>
        <authorList>
            <person name="Konorov E.A."/>
            <person name="Nikitin M.A."/>
            <person name="Kirill M.V."/>
            <person name="Chang P."/>
        </authorList>
    </citation>
    <scope>NUCLEOTIDE SEQUENCE [LARGE SCALE GENOMIC DNA]</scope>
    <source>
        <tissue evidence="2">Whole</tissue>
    </source>
</reference>
<proteinExistence type="predicted"/>
<dbReference type="Proteomes" id="UP000036403">
    <property type="component" value="Unassembled WGS sequence"/>
</dbReference>
<dbReference type="PaxDb" id="67767-A0A0J7JU87"/>
<dbReference type="AlphaFoldDB" id="A0A0J7JU87"/>
<feature type="domain" description="Reverse transcriptase Ty1/copia-type" evidence="1">
    <location>
        <begin position="9"/>
        <end position="131"/>
    </location>
</feature>
<sequence>MQTSTSCHLYGLKQSARAWNKKFVECLIKFNLRAIDADPCVFVNKDKEKTLILAVYIDDGLIASTDNLKIKDLLLHLSNELEVTSKPLELFLGIEFKYFSDSFVQTNQSKYAKRVVNRFRMNEAHPVAIPVNHQDLSLETPSNQSEIVNAPYKEAVGSSLYLTMVYRPDIAYAVNTVS</sequence>
<evidence type="ECO:0000259" key="1">
    <source>
        <dbReference type="Pfam" id="PF07727"/>
    </source>
</evidence>
<gene>
    <name evidence="2" type="ORF">RF55_25407</name>
</gene>
<dbReference type="InterPro" id="IPR013103">
    <property type="entry name" value="RVT_2"/>
</dbReference>
<organism evidence="2 3">
    <name type="scientific">Lasius niger</name>
    <name type="common">Black garden ant</name>
    <dbReference type="NCBI Taxonomy" id="67767"/>
    <lineage>
        <taxon>Eukaryota</taxon>
        <taxon>Metazoa</taxon>
        <taxon>Ecdysozoa</taxon>
        <taxon>Arthropoda</taxon>
        <taxon>Hexapoda</taxon>
        <taxon>Insecta</taxon>
        <taxon>Pterygota</taxon>
        <taxon>Neoptera</taxon>
        <taxon>Endopterygota</taxon>
        <taxon>Hymenoptera</taxon>
        <taxon>Apocrita</taxon>
        <taxon>Aculeata</taxon>
        <taxon>Formicoidea</taxon>
        <taxon>Formicidae</taxon>
        <taxon>Formicinae</taxon>
        <taxon>Lasius</taxon>
        <taxon>Lasius</taxon>
    </lineage>
</organism>
<accession>A0A0J7JU87</accession>
<dbReference type="Pfam" id="PF07727">
    <property type="entry name" value="RVT_2"/>
    <property type="match status" value="1"/>
</dbReference>
<name>A0A0J7JU87_LASNI</name>
<dbReference type="OrthoDB" id="7607472at2759"/>
<dbReference type="EMBL" id="LBMM01032287">
    <property type="protein sequence ID" value="KMQ81732.1"/>
    <property type="molecule type" value="Genomic_DNA"/>
</dbReference>
<evidence type="ECO:0000313" key="2">
    <source>
        <dbReference type="EMBL" id="KMQ81732.1"/>
    </source>
</evidence>
<dbReference type="STRING" id="67767.A0A0J7JU87"/>
<protein>
    <submittedName>
        <fullName evidence="2">Integrase core domain protein</fullName>
    </submittedName>
</protein>
<keyword evidence="3" id="KW-1185">Reference proteome</keyword>
<evidence type="ECO:0000313" key="3">
    <source>
        <dbReference type="Proteomes" id="UP000036403"/>
    </source>
</evidence>
<comment type="caution">
    <text evidence="2">The sequence shown here is derived from an EMBL/GenBank/DDBJ whole genome shotgun (WGS) entry which is preliminary data.</text>
</comment>